<dbReference type="PANTHER" id="PTHR44520:SF2">
    <property type="entry name" value="RESPONSE REGULATOR RCP1"/>
    <property type="match status" value="1"/>
</dbReference>
<protein>
    <recommendedName>
        <fullName evidence="2">Response regulatory domain-containing protein</fullName>
    </recommendedName>
</protein>
<dbReference type="Gene3D" id="3.40.50.2300">
    <property type="match status" value="1"/>
</dbReference>
<keyword evidence="4" id="KW-1185">Reference proteome</keyword>
<dbReference type="GO" id="GO:0000160">
    <property type="term" value="P:phosphorelay signal transduction system"/>
    <property type="evidence" value="ECO:0007669"/>
    <property type="project" value="InterPro"/>
</dbReference>
<accession>A0A2M8IYA0</accession>
<dbReference type="Proteomes" id="UP000231553">
    <property type="component" value="Unassembled WGS sequence"/>
</dbReference>
<dbReference type="SUPFAM" id="SSF52172">
    <property type="entry name" value="CheY-like"/>
    <property type="match status" value="1"/>
</dbReference>
<sequence>MAIPVIVIDDEQVDRYTVKRRLARHGGFDEVLEARSGDAFLIDYCDRIPPIEFDSAPVLILIDINMPGRNGFETVEELQRRQDEGRAPPSVVVMMFTSSSNPNDKQRAKALPLVNGYIEKPIDAAGVEQVFDLYRSHVTGKAA</sequence>
<dbReference type="Pfam" id="PF00072">
    <property type="entry name" value="Response_reg"/>
    <property type="match status" value="1"/>
</dbReference>
<evidence type="ECO:0000313" key="4">
    <source>
        <dbReference type="Proteomes" id="UP000231553"/>
    </source>
</evidence>
<organism evidence="3 4">
    <name type="scientific">Pseudooceanicola lipolyticus</name>
    <dbReference type="NCBI Taxonomy" id="2029104"/>
    <lineage>
        <taxon>Bacteria</taxon>
        <taxon>Pseudomonadati</taxon>
        <taxon>Pseudomonadota</taxon>
        <taxon>Alphaproteobacteria</taxon>
        <taxon>Rhodobacterales</taxon>
        <taxon>Paracoccaceae</taxon>
        <taxon>Pseudooceanicola</taxon>
    </lineage>
</organism>
<dbReference type="InterPro" id="IPR001789">
    <property type="entry name" value="Sig_transdc_resp-reg_receiver"/>
</dbReference>
<feature type="domain" description="Response regulatory" evidence="2">
    <location>
        <begin position="4"/>
        <end position="135"/>
    </location>
</feature>
<dbReference type="SMART" id="SM00448">
    <property type="entry name" value="REC"/>
    <property type="match status" value="1"/>
</dbReference>
<dbReference type="InterPro" id="IPR011006">
    <property type="entry name" value="CheY-like_superfamily"/>
</dbReference>
<proteinExistence type="predicted"/>
<evidence type="ECO:0000313" key="3">
    <source>
        <dbReference type="EMBL" id="PJE35492.1"/>
    </source>
</evidence>
<dbReference type="InterPro" id="IPR052893">
    <property type="entry name" value="TCS_response_regulator"/>
</dbReference>
<dbReference type="AlphaFoldDB" id="A0A2M8IYA0"/>
<dbReference type="EMBL" id="PGTB01000088">
    <property type="protein sequence ID" value="PJE35492.1"/>
    <property type="molecule type" value="Genomic_DNA"/>
</dbReference>
<dbReference type="RefSeq" id="WP_100163639.1">
    <property type="nucleotide sequence ID" value="NZ_PGTB01000088.1"/>
</dbReference>
<reference evidence="3 4" key="1">
    <citation type="journal article" date="2018" name="Int. J. Syst. Evol. Microbiol.">
        <title>Pseudooceanicola lipolyticus sp. nov., a marine alphaproteobacterium, reclassification of Oceanicola flagellatus as Pseudooceanicola flagellatus comb. nov. and emended description of the genus Pseudooceanicola.</title>
        <authorList>
            <person name="Huang M.-M."/>
            <person name="Guo L.-L."/>
            <person name="Wu Y.-H."/>
            <person name="Lai Q.-L."/>
            <person name="Shao Z.-Z."/>
            <person name="Wang C.-S."/>
            <person name="Wu M."/>
            <person name="Xu X.-W."/>
        </authorList>
    </citation>
    <scope>NUCLEOTIDE SEQUENCE [LARGE SCALE GENOMIC DNA]</scope>
    <source>
        <strain evidence="3 4">157</strain>
    </source>
</reference>
<name>A0A2M8IYA0_9RHOB</name>
<dbReference type="PROSITE" id="PS50110">
    <property type="entry name" value="RESPONSE_REGULATORY"/>
    <property type="match status" value="1"/>
</dbReference>
<keyword evidence="1" id="KW-0597">Phosphoprotein</keyword>
<evidence type="ECO:0000256" key="1">
    <source>
        <dbReference type="PROSITE-ProRule" id="PRU00169"/>
    </source>
</evidence>
<dbReference type="OrthoDB" id="9793549at2"/>
<dbReference type="PANTHER" id="PTHR44520">
    <property type="entry name" value="RESPONSE REGULATOR RCP1-RELATED"/>
    <property type="match status" value="1"/>
</dbReference>
<comment type="caution">
    <text evidence="3">The sequence shown here is derived from an EMBL/GenBank/DDBJ whole genome shotgun (WGS) entry which is preliminary data.</text>
</comment>
<gene>
    <name evidence="3" type="ORF">CVM52_16890</name>
</gene>
<evidence type="ECO:0000259" key="2">
    <source>
        <dbReference type="PROSITE" id="PS50110"/>
    </source>
</evidence>
<feature type="modified residue" description="4-aspartylphosphate" evidence="1">
    <location>
        <position position="63"/>
    </location>
</feature>